<protein>
    <submittedName>
        <fullName evidence="3">Uncharacterized protein</fullName>
    </submittedName>
</protein>
<gene>
    <name evidence="3" type="ORF">A3A96_03135</name>
</gene>
<evidence type="ECO:0000313" key="3">
    <source>
        <dbReference type="EMBL" id="OHB01635.1"/>
    </source>
</evidence>
<comment type="caution">
    <text evidence="3">The sequence shown here is derived from an EMBL/GenBank/DDBJ whole genome shotgun (WGS) entry which is preliminary data.</text>
</comment>
<feature type="region of interest" description="Disordered" evidence="1">
    <location>
        <begin position="183"/>
        <end position="202"/>
    </location>
</feature>
<keyword evidence="2" id="KW-0472">Membrane</keyword>
<organism evidence="3 4">
    <name type="scientific">Candidatus Zambryskibacteria bacterium RIFCSPLOWO2_01_FULL_39_39</name>
    <dbReference type="NCBI Taxonomy" id="1802758"/>
    <lineage>
        <taxon>Bacteria</taxon>
        <taxon>Candidatus Zambryskiibacteriota</taxon>
    </lineage>
</organism>
<name>A0A1G2TWE7_9BACT</name>
<evidence type="ECO:0000256" key="2">
    <source>
        <dbReference type="SAM" id="Phobius"/>
    </source>
</evidence>
<dbReference type="STRING" id="1802758.A3A96_03135"/>
<feature type="transmembrane region" description="Helical" evidence="2">
    <location>
        <begin position="105"/>
        <end position="125"/>
    </location>
</feature>
<dbReference type="Proteomes" id="UP000177707">
    <property type="component" value="Unassembled WGS sequence"/>
</dbReference>
<dbReference type="AlphaFoldDB" id="A0A1G2TWE7"/>
<feature type="transmembrane region" description="Helical" evidence="2">
    <location>
        <begin position="145"/>
        <end position="165"/>
    </location>
</feature>
<accession>A0A1G2TWE7</accession>
<keyword evidence="2" id="KW-1133">Transmembrane helix</keyword>
<sequence length="202" mass="22391">MDENSAQQNQTVLRRPVRPIPQEVAPRKMRIKIWMGWALIISAICVDLVELLGGYISFEIIATIVGWVASFVFWVWFLILGVPYSSNTKKFVMAIIMNLLEIIPGLDAIPVWFLWTLGMVTIVGMVRMEDKGEKPSIIGGFLEGFALAETLNPVALPIAIGTTGLNRARRFVKRKAGVGQANWVKQDEETDNADTAMGSIDG</sequence>
<evidence type="ECO:0000313" key="4">
    <source>
        <dbReference type="Proteomes" id="UP000177707"/>
    </source>
</evidence>
<feature type="transmembrane region" description="Helical" evidence="2">
    <location>
        <begin position="64"/>
        <end position="84"/>
    </location>
</feature>
<proteinExistence type="predicted"/>
<reference evidence="3 4" key="1">
    <citation type="journal article" date="2016" name="Nat. Commun.">
        <title>Thousands of microbial genomes shed light on interconnected biogeochemical processes in an aquifer system.</title>
        <authorList>
            <person name="Anantharaman K."/>
            <person name="Brown C.T."/>
            <person name="Hug L.A."/>
            <person name="Sharon I."/>
            <person name="Castelle C.J."/>
            <person name="Probst A.J."/>
            <person name="Thomas B.C."/>
            <person name="Singh A."/>
            <person name="Wilkins M.J."/>
            <person name="Karaoz U."/>
            <person name="Brodie E.L."/>
            <person name="Williams K.H."/>
            <person name="Hubbard S.S."/>
            <person name="Banfield J.F."/>
        </authorList>
    </citation>
    <scope>NUCLEOTIDE SEQUENCE [LARGE SCALE GENOMIC DNA]</scope>
</reference>
<dbReference type="EMBL" id="MHWB01000011">
    <property type="protein sequence ID" value="OHB01635.1"/>
    <property type="molecule type" value="Genomic_DNA"/>
</dbReference>
<keyword evidence="2" id="KW-0812">Transmembrane</keyword>
<feature type="transmembrane region" description="Helical" evidence="2">
    <location>
        <begin position="37"/>
        <end position="58"/>
    </location>
</feature>
<evidence type="ECO:0000256" key="1">
    <source>
        <dbReference type="SAM" id="MobiDB-lite"/>
    </source>
</evidence>